<dbReference type="Proteomes" id="UP000288805">
    <property type="component" value="Unassembled WGS sequence"/>
</dbReference>
<comment type="caution">
    <text evidence="1">The sequence shown here is derived from an EMBL/GenBank/DDBJ whole genome shotgun (WGS) entry which is preliminary data.</text>
</comment>
<gene>
    <name evidence="1" type="ORF">CK203_015870</name>
</gene>
<organism evidence="1 2">
    <name type="scientific">Vitis vinifera</name>
    <name type="common">Grape</name>
    <dbReference type="NCBI Taxonomy" id="29760"/>
    <lineage>
        <taxon>Eukaryota</taxon>
        <taxon>Viridiplantae</taxon>
        <taxon>Streptophyta</taxon>
        <taxon>Embryophyta</taxon>
        <taxon>Tracheophyta</taxon>
        <taxon>Spermatophyta</taxon>
        <taxon>Magnoliopsida</taxon>
        <taxon>eudicotyledons</taxon>
        <taxon>Gunneridae</taxon>
        <taxon>Pentapetalae</taxon>
        <taxon>rosids</taxon>
        <taxon>Vitales</taxon>
        <taxon>Vitaceae</taxon>
        <taxon>Viteae</taxon>
        <taxon>Vitis</taxon>
    </lineage>
</organism>
<evidence type="ECO:0000313" key="1">
    <source>
        <dbReference type="EMBL" id="RVX11660.1"/>
    </source>
</evidence>
<evidence type="ECO:0008006" key="3">
    <source>
        <dbReference type="Google" id="ProtNLM"/>
    </source>
</evidence>
<evidence type="ECO:0000313" key="2">
    <source>
        <dbReference type="Proteomes" id="UP000288805"/>
    </source>
</evidence>
<reference evidence="1 2" key="1">
    <citation type="journal article" date="2018" name="PLoS Genet.">
        <title>Population sequencing reveals clonal diversity and ancestral inbreeding in the grapevine cultivar Chardonnay.</title>
        <authorList>
            <person name="Roach M.J."/>
            <person name="Johnson D.L."/>
            <person name="Bohlmann J."/>
            <person name="van Vuuren H.J."/>
            <person name="Jones S.J."/>
            <person name="Pretorius I.S."/>
            <person name="Schmidt S.A."/>
            <person name="Borneman A.R."/>
        </authorList>
    </citation>
    <scope>NUCLEOTIDE SEQUENCE [LARGE SCALE GENOMIC DNA]</scope>
    <source>
        <strain evidence="2">cv. Chardonnay</strain>
        <tissue evidence="1">Leaf</tissue>
    </source>
</reference>
<accession>A0A438JRS7</accession>
<name>A0A438JRS7_VITVI</name>
<sequence>MVGTLQRLGIAYEGKEGQKDEAMLLKPIMTKTFAEVIKQPKSKGRAVVKVEVKENELSRNLNKLVHCLGNLGLAKLERGKVLLEFELLAEAEKAPSLGSILVGGSFYARKNGVLRRGACRKGRKVDSQIEKLKKLQWARILVKLNGEELPNVVEIWIEDFCYALTLWWEVRSVLRAVPAGKREMKAVTAGEVGGEDYARAEQRLGGPLVTGLAESPWSSDMASGFTGPTGPVPVCLETGSSLSGTSPRKVSGWAKAKEPLVEPGPDCQGPFLPCAKGKARPPDDLRKQFEEESRYEESSKTDDALLEEALRYGTASTPIGLLVPGSPSSPFSFSGRTPLGEYYDFSGAGWEIAQGETPCRNVNGPGSTEKKTVTRWELMEVNNGSNGESGEELCLVRTMPREVTG</sequence>
<protein>
    <recommendedName>
        <fullName evidence="3">DUF4283 domain-containing protein</fullName>
    </recommendedName>
</protein>
<dbReference type="EMBL" id="QGNW01000030">
    <property type="protein sequence ID" value="RVX11660.1"/>
    <property type="molecule type" value="Genomic_DNA"/>
</dbReference>
<dbReference type="AlphaFoldDB" id="A0A438JRS7"/>
<proteinExistence type="predicted"/>